<keyword evidence="3" id="KW-0285">Flavoprotein</keyword>
<dbReference type="GO" id="GO:0016020">
    <property type="term" value="C:membrane"/>
    <property type="evidence" value="ECO:0007669"/>
    <property type="project" value="UniProtKB-SubCell"/>
</dbReference>
<feature type="transmembrane region" description="Helical" evidence="13">
    <location>
        <begin position="31"/>
        <end position="51"/>
    </location>
</feature>
<proteinExistence type="predicted"/>
<evidence type="ECO:0000256" key="11">
    <source>
        <dbReference type="ARBA" id="ARBA00023014"/>
    </source>
</evidence>
<dbReference type="SUPFAM" id="SSF52343">
    <property type="entry name" value="Ferredoxin reductase-like, C-terminal NADP-linked domain"/>
    <property type="match status" value="1"/>
</dbReference>
<reference evidence="15 16" key="1">
    <citation type="submission" date="2019-01" db="EMBL/GenBank/DDBJ databases">
        <title>Novel species of Cellulomonas.</title>
        <authorList>
            <person name="Liu Q."/>
            <person name="Xin Y.-H."/>
        </authorList>
    </citation>
    <scope>NUCLEOTIDE SEQUENCE [LARGE SCALE GENOMIC DNA]</scope>
    <source>
        <strain evidence="15 16">HLT2-17</strain>
    </source>
</reference>
<dbReference type="InterPro" id="IPR013130">
    <property type="entry name" value="Fe3_Rdtase_TM_dom"/>
</dbReference>
<comment type="cofactor">
    <cofactor evidence="1">
        <name>FAD</name>
        <dbReference type="ChEBI" id="CHEBI:57692"/>
    </cofactor>
</comment>
<evidence type="ECO:0000256" key="8">
    <source>
        <dbReference type="ARBA" id="ARBA00022989"/>
    </source>
</evidence>
<dbReference type="AlphaFoldDB" id="A0A4Q5N235"/>
<dbReference type="InterPro" id="IPR000778">
    <property type="entry name" value="Cyt_b245_heavy_chain"/>
</dbReference>
<dbReference type="GO" id="GO:0051537">
    <property type="term" value="F:2 iron, 2 sulfur cluster binding"/>
    <property type="evidence" value="ECO:0007669"/>
    <property type="project" value="UniProtKB-KW"/>
</dbReference>
<evidence type="ECO:0000256" key="2">
    <source>
        <dbReference type="ARBA" id="ARBA00004141"/>
    </source>
</evidence>
<comment type="subcellular location">
    <subcellularLocation>
        <location evidence="2">Membrane</location>
        <topology evidence="2">Multi-pass membrane protein</topology>
    </subcellularLocation>
</comment>
<evidence type="ECO:0000256" key="10">
    <source>
        <dbReference type="ARBA" id="ARBA00023004"/>
    </source>
</evidence>
<sequence length="479" mass="51520">MVPTRTLNRPVVAAAERPRITRPRAPVRRRWWTEAVGVVVWATTLVVVALWVSNGGVQGLTDGFGSSMTSLGRLLGLISSNLLLLQVLAMARIPFAERALGQDKITRWHRLLGFTSVNLMLAHIVLITIGYASLAQTGVWAQLWSLVTTAPGMLLATAGTAMFLLIAVTSVRAARRRLKYESWHLLHLYAYLGAGLALPHQLWTGADFLSSPVATAYWWGLYGLALAAVLVFRVAVPLRLSLSQQLTVSQVTTEAPGIVSVYVTGPRLARLAVSAGQFFVWRFRTGPGWTRGHPLSMSAAPNSGSLRITLSVRGDDGERLATMKPGTRVLLEGPYGRLTPDVATRRGLVGIGSGLGVTPLIALLQDAVDSGRTTERPATLIRRASSLEAAPLQADVDRLVAAGVRVLDLIGPRSRAGTSWLPQHLGHVPGPKALLLLAPDLADCDVYLCGTGPWMDAVTADLHAAGVPDDALHIERFDW</sequence>
<keyword evidence="9" id="KW-0560">Oxidoreductase</keyword>
<dbReference type="InterPro" id="IPR017927">
    <property type="entry name" value="FAD-bd_FR_type"/>
</dbReference>
<keyword evidence="5" id="KW-0001">2Fe-2S</keyword>
<evidence type="ECO:0000256" key="3">
    <source>
        <dbReference type="ARBA" id="ARBA00022630"/>
    </source>
</evidence>
<dbReference type="GO" id="GO:0050660">
    <property type="term" value="F:flavin adenine dinucleotide binding"/>
    <property type="evidence" value="ECO:0007669"/>
    <property type="project" value="TreeGrafter"/>
</dbReference>
<feature type="domain" description="FAD-binding FR-type" evidence="14">
    <location>
        <begin position="241"/>
        <end position="341"/>
    </location>
</feature>
<comment type="caution">
    <text evidence="15">The sequence shown here is derived from an EMBL/GenBank/DDBJ whole genome shotgun (WGS) entry which is preliminary data.</text>
</comment>
<dbReference type="RefSeq" id="WP_130103079.1">
    <property type="nucleotide sequence ID" value="NZ_SDWW01000030.1"/>
</dbReference>
<keyword evidence="16" id="KW-1185">Reference proteome</keyword>
<dbReference type="GO" id="GO:0046872">
    <property type="term" value="F:metal ion binding"/>
    <property type="evidence" value="ECO:0007669"/>
    <property type="project" value="UniProtKB-KW"/>
</dbReference>
<dbReference type="SUPFAM" id="SSF63380">
    <property type="entry name" value="Riboflavin synthase domain-like"/>
    <property type="match status" value="1"/>
</dbReference>
<evidence type="ECO:0000313" key="15">
    <source>
        <dbReference type="EMBL" id="RYV50617.1"/>
    </source>
</evidence>
<keyword evidence="7" id="KW-0274">FAD</keyword>
<evidence type="ECO:0000256" key="12">
    <source>
        <dbReference type="ARBA" id="ARBA00023136"/>
    </source>
</evidence>
<dbReference type="Pfam" id="PF01794">
    <property type="entry name" value="Ferric_reduct"/>
    <property type="match status" value="1"/>
</dbReference>
<dbReference type="PANTHER" id="PTHR47354">
    <property type="entry name" value="NADH OXIDOREDUCTASE HCR"/>
    <property type="match status" value="1"/>
</dbReference>
<dbReference type="PANTHER" id="PTHR47354:SF8">
    <property type="entry name" value="1,2-PHENYLACETYL-COA EPOXIDASE, SUBUNIT E"/>
    <property type="match status" value="1"/>
</dbReference>
<keyword evidence="10" id="KW-0408">Iron</keyword>
<dbReference type="Gene3D" id="2.40.30.10">
    <property type="entry name" value="Translation factors"/>
    <property type="match status" value="1"/>
</dbReference>
<feature type="transmembrane region" description="Helical" evidence="13">
    <location>
        <begin position="186"/>
        <end position="204"/>
    </location>
</feature>
<name>A0A4Q5N235_9MICO</name>
<feature type="transmembrane region" description="Helical" evidence="13">
    <location>
        <begin position="71"/>
        <end position="91"/>
    </location>
</feature>
<evidence type="ECO:0000256" key="4">
    <source>
        <dbReference type="ARBA" id="ARBA00022692"/>
    </source>
</evidence>
<evidence type="ECO:0000259" key="14">
    <source>
        <dbReference type="PROSITE" id="PS51384"/>
    </source>
</evidence>
<accession>A0A4Q5N235</accession>
<keyword evidence="8 13" id="KW-1133">Transmembrane helix</keyword>
<evidence type="ECO:0000313" key="16">
    <source>
        <dbReference type="Proteomes" id="UP000293764"/>
    </source>
</evidence>
<dbReference type="PRINTS" id="PR00466">
    <property type="entry name" value="GP91PHOX"/>
</dbReference>
<dbReference type="InterPro" id="IPR017938">
    <property type="entry name" value="Riboflavin_synthase-like_b-brl"/>
</dbReference>
<evidence type="ECO:0000256" key="9">
    <source>
        <dbReference type="ARBA" id="ARBA00023002"/>
    </source>
</evidence>
<feature type="transmembrane region" description="Helical" evidence="13">
    <location>
        <begin position="154"/>
        <end position="174"/>
    </location>
</feature>
<dbReference type="InterPro" id="IPR039261">
    <property type="entry name" value="FNR_nucleotide-bd"/>
</dbReference>
<evidence type="ECO:0000256" key="6">
    <source>
        <dbReference type="ARBA" id="ARBA00022723"/>
    </source>
</evidence>
<keyword evidence="4 13" id="KW-0812">Transmembrane</keyword>
<keyword evidence="12 13" id="KW-0472">Membrane</keyword>
<protein>
    <submittedName>
        <fullName evidence="15">Oxidoreductase</fullName>
    </submittedName>
</protein>
<dbReference type="PROSITE" id="PS51384">
    <property type="entry name" value="FAD_FR"/>
    <property type="match status" value="1"/>
</dbReference>
<evidence type="ECO:0000256" key="5">
    <source>
        <dbReference type="ARBA" id="ARBA00022714"/>
    </source>
</evidence>
<dbReference type="OrthoDB" id="9801223at2"/>
<organism evidence="15 16">
    <name type="scientific">Pengzhenrongella frigida</name>
    <dbReference type="NCBI Taxonomy" id="1259133"/>
    <lineage>
        <taxon>Bacteria</taxon>
        <taxon>Bacillati</taxon>
        <taxon>Actinomycetota</taxon>
        <taxon>Actinomycetes</taxon>
        <taxon>Micrococcales</taxon>
        <taxon>Pengzhenrongella</taxon>
    </lineage>
</organism>
<dbReference type="EMBL" id="SDWW01000030">
    <property type="protein sequence ID" value="RYV50617.1"/>
    <property type="molecule type" value="Genomic_DNA"/>
</dbReference>
<dbReference type="Proteomes" id="UP000293764">
    <property type="component" value="Unassembled WGS sequence"/>
</dbReference>
<dbReference type="GO" id="GO:0016491">
    <property type="term" value="F:oxidoreductase activity"/>
    <property type="evidence" value="ECO:0007669"/>
    <property type="project" value="UniProtKB-KW"/>
</dbReference>
<dbReference type="Gene3D" id="3.40.50.80">
    <property type="entry name" value="Nucleotide-binding domain of ferredoxin-NADP reductase (FNR) module"/>
    <property type="match status" value="1"/>
</dbReference>
<dbReference type="InterPro" id="IPR050415">
    <property type="entry name" value="MRET"/>
</dbReference>
<keyword evidence="11" id="KW-0411">Iron-sulfur</keyword>
<evidence type="ECO:0000256" key="1">
    <source>
        <dbReference type="ARBA" id="ARBA00001974"/>
    </source>
</evidence>
<feature type="transmembrane region" description="Helical" evidence="13">
    <location>
        <begin position="216"/>
        <end position="236"/>
    </location>
</feature>
<gene>
    <name evidence="15" type="ORF">EUA98_12795</name>
</gene>
<feature type="transmembrane region" description="Helical" evidence="13">
    <location>
        <begin position="111"/>
        <end position="134"/>
    </location>
</feature>
<evidence type="ECO:0000256" key="13">
    <source>
        <dbReference type="SAM" id="Phobius"/>
    </source>
</evidence>
<keyword evidence="6" id="KW-0479">Metal-binding</keyword>
<evidence type="ECO:0000256" key="7">
    <source>
        <dbReference type="ARBA" id="ARBA00022827"/>
    </source>
</evidence>